<evidence type="ECO:0000256" key="4">
    <source>
        <dbReference type="ARBA" id="ARBA00022723"/>
    </source>
</evidence>
<evidence type="ECO:0000256" key="1">
    <source>
        <dbReference type="ARBA" id="ARBA00004141"/>
    </source>
</evidence>
<evidence type="ECO:0000256" key="11">
    <source>
        <dbReference type="ARBA" id="ARBA00023444"/>
    </source>
</evidence>
<reference evidence="14 15" key="1">
    <citation type="submission" date="2020-10" db="EMBL/GenBank/DDBJ databases">
        <title>complete genome sequencing of Lysobacter sp. H23M41.</title>
        <authorList>
            <person name="Bae J.-W."/>
            <person name="Lee S.-Y."/>
        </authorList>
    </citation>
    <scope>NUCLEOTIDE SEQUENCE [LARGE SCALE GENOMIC DNA]</scope>
    <source>
        <strain evidence="14 15">H23M41</strain>
    </source>
</reference>
<evidence type="ECO:0000313" key="15">
    <source>
        <dbReference type="Proteomes" id="UP000593932"/>
    </source>
</evidence>
<feature type="transmembrane region" description="Helical" evidence="13">
    <location>
        <begin position="175"/>
        <end position="197"/>
    </location>
</feature>
<keyword evidence="10" id="KW-1015">Disulfide bond</keyword>
<feature type="region of interest" description="Disordered" evidence="12">
    <location>
        <begin position="1"/>
        <end position="23"/>
    </location>
</feature>
<feature type="transmembrane region" description="Helical" evidence="13">
    <location>
        <begin position="243"/>
        <end position="263"/>
    </location>
</feature>
<dbReference type="PANTHER" id="PTHR35457:SF1">
    <property type="entry name" value="HEME A SYNTHASE"/>
    <property type="match status" value="1"/>
</dbReference>
<feature type="transmembrane region" description="Helical" evidence="13">
    <location>
        <begin position="100"/>
        <end position="118"/>
    </location>
</feature>
<feature type="transmembrane region" description="Helical" evidence="13">
    <location>
        <begin position="125"/>
        <end position="144"/>
    </location>
</feature>
<keyword evidence="9 13" id="KW-0472">Membrane</keyword>
<keyword evidence="6" id="KW-0560">Oxidoreductase</keyword>
<evidence type="ECO:0000256" key="6">
    <source>
        <dbReference type="ARBA" id="ARBA00023002"/>
    </source>
</evidence>
<organism evidence="14 15">
    <name type="scientific">Novilysobacter avium</name>
    <dbReference type="NCBI Taxonomy" id="2781023"/>
    <lineage>
        <taxon>Bacteria</taxon>
        <taxon>Pseudomonadati</taxon>
        <taxon>Pseudomonadota</taxon>
        <taxon>Gammaproteobacteria</taxon>
        <taxon>Lysobacterales</taxon>
        <taxon>Lysobacteraceae</taxon>
        <taxon>Novilysobacter</taxon>
    </lineage>
</organism>
<gene>
    <name evidence="14" type="ORF">INQ42_11425</name>
</gene>
<keyword evidence="3 13" id="KW-0812">Transmembrane</keyword>
<evidence type="ECO:0000256" key="3">
    <source>
        <dbReference type="ARBA" id="ARBA00022692"/>
    </source>
</evidence>
<feature type="transmembrane region" description="Helical" evidence="13">
    <location>
        <begin position="33"/>
        <end position="53"/>
    </location>
</feature>
<dbReference type="InterPro" id="IPR003780">
    <property type="entry name" value="COX15/CtaA_fam"/>
</dbReference>
<feature type="transmembrane region" description="Helical" evidence="13">
    <location>
        <begin position="312"/>
        <end position="333"/>
    </location>
</feature>
<evidence type="ECO:0000313" key="14">
    <source>
        <dbReference type="EMBL" id="QOW21819.1"/>
    </source>
</evidence>
<dbReference type="RefSeq" id="WP_194034376.1">
    <property type="nucleotide sequence ID" value="NZ_CP063657.1"/>
</dbReference>
<keyword evidence="15" id="KW-1185">Reference proteome</keyword>
<evidence type="ECO:0000256" key="12">
    <source>
        <dbReference type="SAM" id="MobiDB-lite"/>
    </source>
</evidence>
<feature type="transmembrane region" description="Helical" evidence="13">
    <location>
        <begin position="150"/>
        <end position="168"/>
    </location>
</feature>
<dbReference type="Pfam" id="PF02628">
    <property type="entry name" value="COX15-CtaA"/>
    <property type="match status" value="1"/>
</dbReference>
<name>A0A7S6UKC4_9GAMM</name>
<evidence type="ECO:0000256" key="8">
    <source>
        <dbReference type="ARBA" id="ARBA00023133"/>
    </source>
</evidence>
<keyword evidence="2" id="KW-1003">Cell membrane</keyword>
<keyword evidence="4" id="KW-0479">Metal-binding</keyword>
<evidence type="ECO:0000256" key="10">
    <source>
        <dbReference type="ARBA" id="ARBA00023157"/>
    </source>
</evidence>
<feature type="transmembrane region" description="Helical" evidence="13">
    <location>
        <begin position="203"/>
        <end position="222"/>
    </location>
</feature>
<protein>
    <submittedName>
        <fullName evidence="14">COX15/CtaA family protein</fullName>
    </submittedName>
</protein>
<accession>A0A7S6UKC4</accession>
<comment type="pathway">
    <text evidence="11">Porphyrin-containing compound metabolism.</text>
</comment>
<evidence type="ECO:0000256" key="5">
    <source>
        <dbReference type="ARBA" id="ARBA00022989"/>
    </source>
</evidence>
<keyword evidence="5 13" id="KW-1133">Transmembrane helix</keyword>
<keyword evidence="7" id="KW-0408">Iron</keyword>
<evidence type="ECO:0000256" key="13">
    <source>
        <dbReference type="SAM" id="Phobius"/>
    </source>
</evidence>
<evidence type="ECO:0000256" key="2">
    <source>
        <dbReference type="ARBA" id="ARBA00022475"/>
    </source>
</evidence>
<keyword evidence="8" id="KW-0350">Heme biosynthesis</keyword>
<evidence type="ECO:0000256" key="9">
    <source>
        <dbReference type="ARBA" id="ARBA00023136"/>
    </source>
</evidence>
<dbReference type="Proteomes" id="UP000593932">
    <property type="component" value="Chromosome"/>
</dbReference>
<evidence type="ECO:0000256" key="7">
    <source>
        <dbReference type="ARBA" id="ARBA00023004"/>
    </source>
</evidence>
<feature type="transmembrane region" description="Helical" evidence="13">
    <location>
        <begin position="370"/>
        <end position="392"/>
    </location>
</feature>
<dbReference type="InterPro" id="IPR050450">
    <property type="entry name" value="COX15/CtaA_HemeA_synthase"/>
</dbReference>
<comment type="subcellular location">
    <subcellularLocation>
        <location evidence="1">Membrane</location>
        <topology evidence="1">Multi-pass membrane protein</topology>
    </subcellularLocation>
</comment>
<proteinExistence type="predicted"/>
<dbReference type="EMBL" id="CP063657">
    <property type="protein sequence ID" value="QOW21819.1"/>
    <property type="molecule type" value="Genomic_DNA"/>
</dbReference>
<sequence>MTAPISELSPGPRPGDKPVRPTTVRPTRNFHRLAWLAVLLAVGVIVFGAFVRLSDAGLSCPDWPTCYGRAAWPTTVDQGDGHAAIAIRPVEVHKAWREQFHRMIAGALGVLTLALALLAARRRHYGVAQVIAASLMVAVAIPLYMRGMHVPAAVLALAGEAVLMFAALRWSNLDLARVAVFTLGVIVFQALLGMWTVTWLLKPLVVMGHLLGGLLTFSLLLWMAWRATDLPIRLADALKLRRWILAGLVLLAMQIALGGWTSANYAALACGTDFPTCVGRWWPPTDFREGFVLWRGIGVDYEGGVLDGASRIAIQMAHRLMAVVLFIYLLWLAVRLSRTPGIRGWATALGVAIIAQASLGIANVKLALPLWTAVLHNAGAVLLLFVLVSLLARLRAPDA</sequence>
<dbReference type="PANTHER" id="PTHR35457">
    <property type="entry name" value="HEME A SYNTHASE"/>
    <property type="match status" value="1"/>
</dbReference>
<feature type="transmembrane region" description="Helical" evidence="13">
    <location>
        <begin position="345"/>
        <end position="364"/>
    </location>
</feature>